<dbReference type="InterPro" id="IPR036409">
    <property type="entry name" value="Aldolase_II/adducin_N_sf"/>
</dbReference>
<accession>A0A918EID1</accession>
<feature type="domain" description="Class II aldolase/adducin N-terminal" evidence="7">
    <location>
        <begin position="16"/>
        <end position="208"/>
    </location>
</feature>
<dbReference type="EMBL" id="BMSV01000002">
    <property type="protein sequence ID" value="GGP95819.1"/>
    <property type="molecule type" value="Genomic_DNA"/>
</dbReference>
<dbReference type="NCBIfam" id="TIGR03328">
    <property type="entry name" value="salvage_mtnB"/>
    <property type="match status" value="1"/>
</dbReference>
<comment type="pathway">
    <text evidence="6">Amino-acid biosynthesis; L-methionine biosynthesis via salvage pathway; L-methionine from S-methyl-5-thio-alpha-D-ribose 1-phosphate: step 2/6.</text>
</comment>
<keyword evidence="9" id="KW-1185">Reference proteome</keyword>
<dbReference type="InterPro" id="IPR050197">
    <property type="entry name" value="Aldolase_class_II_sugar_metab"/>
</dbReference>
<feature type="binding site" evidence="6">
    <location>
        <position position="103"/>
    </location>
    <ligand>
        <name>Zn(2+)</name>
        <dbReference type="ChEBI" id="CHEBI:29105"/>
    </ligand>
</feature>
<evidence type="ECO:0000256" key="1">
    <source>
        <dbReference type="ARBA" id="ARBA00022605"/>
    </source>
</evidence>
<keyword evidence="5 6" id="KW-0456">Lyase</keyword>
<dbReference type="GO" id="GO:0008270">
    <property type="term" value="F:zinc ion binding"/>
    <property type="evidence" value="ECO:0007669"/>
    <property type="project" value="UniProtKB-UniRule"/>
</dbReference>
<evidence type="ECO:0000256" key="6">
    <source>
        <dbReference type="HAMAP-Rule" id="MF_01677"/>
    </source>
</evidence>
<dbReference type="SUPFAM" id="SSF53639">
    <property type="entry name" value="AraD/HMP-PK domain-like"/>
    <property type="match status" value="1"/>
</dbReference>
<comment type="similarity">
    <text evidence="6">Belongs to the aldolase class II family. MtnB subfamily.</text>
</comment>
<keyword evidence="1 6" id="KW-0028">Amino-acid biosynthesis</keyword>
<dbReference type="AlphaFoldDB" id="A0A918EID1"/>
<feature type="binding site" evidence="6">
    <location>
        <position position="105"/>
    </location>
    <ligand>
        <name>Zn(2+)</name>
        <dbReference type="ChEBI" id="CHEBI:29105"/>
    </ligand>
</feature>
<evidence type="ECO:0000256" key="3">
    <source>
        <dbReference type="ARBA" id="ARBA00022833"/>
    </source>
</evidence>
<comment type="cofactor">
    <cofactor evidence="6">
        <name>Zn(2+)</name>
        <dbReference type="ChEBI" id="CHEBI:29105"/>
    </cofactor>
    <text evidence="6">Binds 1 zinc ion per subunit.</text>
</comment>
<dbReference type="GO" id="GO:0005829">
    <property type="term" value="C:cytosol"/>
    <property type="evidence" value="ECO:0007669"/>
    <property type="project" value="TreeGrafter"/>
</dbReference>
<reference evidence="8" key="1">
    <citation type="journal article" date="2014" name="Int. J. Syst. Evol. Microbiol.">
        <title>Complete genome sequence of Corynebacterium casei LMG S-19264T (=DSM 44701T), isolated from a smear-ripened cheese.</title>
        <authorList>
            <consortium name="US DOE Joint Genome Institute (JGI-PGF)"/>
            <person name="Walter F."/>
            <person name="Albersmeier A."/>
            <person name="Kalinowski J."/>
            <person name="Ruckert C."/>
        </authorList>
    </citation>
    <scope>NUCLEOTIDE SEQUENCE</scope>
    <source>
        <strain evidence="8">JCM 4335</strain>
    </source>
</reference>
<comment type="function">
    <text evidence="6">Catalyzes the dehydration of methylthioribulose-1-phosphate (MTRu-1-P) into 2,3-diketo-5-methylthiopentyl-1-phosphate (DK-MTP-1-P).</text>
</comment>
<organism evidence="8 9">
    <name type="scientific">Streptomyces roseolilacinus</name>
    <dbReference type="NCBI Taxonomy" id="66904"/>
    <lineage>
        <taxon>Bacteria</taxon>
        <taxon>Bacillati</taxon>
        <taxon>Actinomycetota</taxon>
        <taxon>Actinomycetes</taxon>
        <taxon>Kitasatosporales</taxon>
        <taxon>Streptomycetaceae</taxon>
        <taxon>Streptomyces</taxon>
    </lineage>
</organism>
<evidence type="ECO:0000259" key="7">
    <source>
        <dbReference type="SMART" id="SM01007"/>
    </source>
</evidence>
<dbReference type="HAMAP" id="MF_01677">
    <property type="entry name" value="Salvage_MtnB"/>
    <property type="match status" value="1"/>
</dbReference>
<dbReference type="GO" id="GO:0019323">
    <property type="term" value="P:pentose catabolic process"/>
    <property type="evidence" value="ECO:0007669"/>
    <property type="project" value="TreeGrafter"/>
</dbReference>
<dbReference type="Proteomes" id="UP000654123">
    <property type="component" value="Unassembled WGS sequence"/>
</dbReference>
<dbReference type="SMART" id="SM01007">
    <property type="entry name" value="Aldolase_II"/>
    <property type="match status" value="1"/>
</dbReference>
<dbReference type="GO" id="GO:0019509">
    <property type="term" value="P:L-methionine salvage from methylthioadenosine"/>
    <property type="evidence" value="ECO:0007669"/>
    <property type="project" value="UniProtKB-UniRule"/>
</dbReference>
<name>A0A918EID1_9ACTN</name>
<sequence>MTPTVVDDAERERVGSEIAAVSRALYERGWMPGTAGNVSVRLPGGTALITASGRDKGDMTAQDMVVVRADTGEEAAPGPLRASAETTIHSAIYRTTDADAVIHVHSPYATAVACRAGRRTHLDSLRIERFELLKGLGLADPTGTEVPVFPNWPDVPRIAADVAGHLAATPQAPPALLITDHGVTTWGRDLAQARNRLECLESICRLLLMVGPGLPAEAKEGVNP</sequence>
<gene>
    <name evidence="6 8" type="primary">mtnB</name>
    <name evidence="8" type="ORF">GCM10010249_12380</name>
</gene>
<dbReference type="GO" id="GO:0016832">
    <property type="term" value="F:aldehyde-lyase activity"/>
    <property type="evidence" value="ECO:0007669"/>
    <property type="project" value="TreeGrafter"/>
</dbReference>
<keyword evidence="2 6" id="KW-0479">Metal-binding</keyword>
<keyword evidence="3 6" id="KW-0862">Zinc</keyword>
<dbReference type="Pfam" id="PF00596">
    <property type="entry name" value="Aldolase_II"/>
    <property type="match status" value="1"/>
</dbReference>
<protein>
    <recommendedName>
        <fullName evidence="6">Methylthioribulose-1-phosphate dehydratase</fullName>
        <shortName evidence="6">MTRu-1-P dehydratase</shortName>
        <ecNumber evidence="6">4.2.1.109</ecNumber>
    </recommendedName>
</protein>
<dbReference type="EC" id="4.2.1.109" evidence="6"/>
<dbReference type="PANTHER" id="PTHR22789">
    <property type="entry name" value="FUCULOSE PHOSPHATE ALDOLASE"/>
    <property type="match status" value="1"/>
</dbReference>
<dbReference type="InterPro" id="IPR001303">
    <property type="entry name" value="Aldolase_II/adducin_N"/>
</dbReference>
<comment type="caution">
    <text evidence="8">The sequence shown here is derived from an EMBL/GenBank/DDBJ whole genome shotgun (WGS) entry which is preliminary data.</text>
</comment>
<keyword evidence="4 6" id="KW-0486">Methionine biosynthesis</keyword>
<evidence type="ECO:0000256" key="4">
    <source>
        <dbReference type="ARBA" id="ARBA00023167"/>
    </source>
</evidence>
<evidence type="ECO:0000313" key="9">
    <source>
        <dbReference type="Proteomes" id="UP000654123"/>
    </source>
</evidence>
<dbReference type="GO" id="GO:0046570">
    <property type="term" value="F:methylthioribulose 1-phosphate dehydratase activity"/>
    <property type="evidence" value="ECO:0007669"/>
    <property type="project" value="UniProtKB-UniRule"/>
</dbReference>
<evidence type="ECO:0000256" key="2">
    <source>
        <dbReference type="ARBA" id="ARBA00022723"/>
    </source>
</evidence>
<reference evidence="8" key="2">
    <citation type="submission" date="2020-09" db="EMBL/GenBank/DDBJ databases">
        <authorList>
            <person name="Sun Q."/>
            <person name="Ohkuma M."/>
        </authorList>
    </citation>
    <scope>NUCLEOTIDE SEQUENCE</scope>
    <source>
        <strain evidence="8">JCM 4335</strain>
    </source>
</reference>
<evidence type="ECO:0000256" key="5">
    <source>
        <dbReference type="ARBA" id="ARBA00023239"/>
    </source>
</evidence>
<dbReference type="Gene3D" id="3.40.225.10">
    <property type="entry name" value="Class II aldolase/adducin N-terminal domain"/>
    <property type="match status" value="1"/>
</dbReference>
<comment type="catalytic activity">
    <reaction evidence="6">
        <text>5-(methylsulfanyl)-D-ribulose 1-phosphate = 5-methylsulfanyl-2,3-dioxopentyl phosphate + H2O</text>
        <dbReference type="Rhea" id="RHEA:15549"/>
        <dbReference type="ChEBI" id="CHEBI:15377"/>
        <dbReference type="ChEBI" id="CHEBI:58548"/>
        <dbReference type="ChEBI" id="CHEBI:58828"/>
        <dbReference type="EC" id="4.2.1.109"/>
    </reaction>
</comment>
<evidence type="ECO:0000313" key="8">
    <source>
        <dbReference type="EMBL" id="GGP95819.1"/>
    </source>
</evidence>
<proteinExistence type="inferred from homology"/>
<dbReference type="PANTHER" id="PTHR22789:SF0">
    <property type="entry name" value="3-OXO-TETRONATE 4-PHOSPHATE DECARBOXYLASE-RELATED"/>
    <property type="match status" value="1"/>
</dbReference>
<dbReference type="InterPro" id="IPR017714">
    <property type="entry name" value="MethylthioRu-1-P_deHdtase_MtnB"/>
</dbReference>
<dbReference type="RefSeq" id="WP_189530574.1">
    <property type="nucleotide sequence ID" value="NZ_BMSV01000002.1"/>
</dbReference>